<evidence type="ECO:0000259" key="4">
    <source>
        <dbReference type="PROSITE" id="PS51903"/>
    </source>
</evidence>
<dbReference type="EMBL" id="SLWM01000010">
    <property type="protein sequence ID" value="TCO19440.1"/>
    <property type="molecule type" value="Genomic_DNA"/>
</dbReference>
<dbReference type="SUPFAM" id="SSF81923">
    <property type="entry name" value="Double Clp-N motif"/>
    <property type="match status" value="1"/>
</dbReference>
<dbReference type="Gene3D" id="1.20.120.1870">
    <property type="entry name" value="Fic/DOC protein, Fido domain"/>
    <property type="match status" value="1"/>
</dbReference>
<dbReference type="Gene3D" id="1.10.1780.10">
    <property type="entry name" value="Clp, N-terminal domain"/>
    <property type="match status" value="1"/>
</dbReference>
<evidence type="ECO:0000259" key="3">
    <source>
        <dbReference type="PROSITE" id="PS51459"/>
    </source>
</evidence>
<keyword evidence="1" id="KW-0677">Repeat</keyword>
<dbReference type="InterPro" id="IPR044217">
    <property type="entry name" value="CLPT1/2"/>
</dbReference>
<dbReference type="PROSITE" id="PS51903">
    <property type="entry name" value="CLP_R"/>
    <property type="match status" value="1"/>
</dbReference>
<keyword evidence="6" id="KW-1185">Reference proteome</keyword>
<evidence type="ECO:0000256" key="2">
    <source>
        <dbReference type="SAM" id="Coils"/>
    </source>
</evidence>
<sequence length="351" mass="38113">MKHLDLYDVLAVAARVLECDPAAAIRSTELDVVDAVLREVAELDDLVDAAALLLSGLVRGCPFSGWNRRVSVAVTLQLLALNGCDLRLEPVEELDDLLDRIGAGEASSSAVAELLRARLNSPLAFASLASFALEGPTWEETVMYEKFSDAARQVVALAQEQARDLHHQYIGTEHLLLGLLEENTGVAAQVLAGCGVSAPAVRTFVEETVGRGQDESSGFVPFTPRAKKVLELSHKVSLQLGSDRIGTEHLLLGLLQEGGGLAAQAIVKGGTDLSHLKRQLMQTIEQRKRAEAAVQGFLTEGAQHSGTWVTHDRGRHLVGELNTILDENERLHEEITRLRQKLRAHDIDPDD</sequence>
<evidence type="ECO:0000313" key="5">
    <source>
        <dbReference type="EMBL" id="TCO19440.1"/>
    </source>
</evidence>
<accession>A0ABY2BGE5</accession>
<dbReference type="InterPro" id="IPR004176">
    <property type="entry name" value="Clp_R_N"/>
</dbReference>
<gene>
    <name evidence="5" type="ORF">EV644_11088</name>
</gene>
<dbReference type="Proteomes" id="UP000295818">
    <property type="component" value="Unassembled WGS sequence"/>
</dbReference>
<dbReference type="RefSeq" id="WP_132191201.1">
    <property type="nucleotide sequence ID" value="NZ_SLWM01000010.1"/>
</dbReference>
<dbReference type="InterPro" id="IPR003812">
    <property type="entry name" value="Fido"/>
</dbReference>
<feature type="domain" description="Fido" evidence="3">
    <location>
        <begin position="1"/>
        <end position="117"/>
    </location>
</feature>
<dbReference type="InterPro" id="IPR053737">
    <property type="entry name" value="Type_II_TA_Toxin"/>
</dbReference>
<dbReference type="PANTHER" id="PTHR47016:SF5">
    <property type="entry name" value="CLP DOMAIN SUPERFAMILY PROTEIN"/>
    <property type="match status" value="1"/>
</dbReference>
<dbReference type="Pfam" id="PF02861">
    <property type="entry name" value="Clp_N"/>
    <property type="match status" value="1"/>
</dbReference>
<feature type="domain" description="Clp R" evidence="4">
    <location>
        <begin position="144"/>
        <end position="286"/>
    </location>
</feature>
<reference evidence="5 6" key="1">
    <citation type="journal article" date="2015" name="Stand. Genomic Sci.">
        <title>Genomic Encyclopedia of Bacterial and Archaeal Type Strains, Phase III: the genomes of soil and plant-associated and newly described type strains.</title>
        <authorList>
            <person name="Whitman W.B."/>
            <person name="Woyke T."/>
            <person name="Klenk H.P."/>
            <person name="Zhou Y."/>
            <person name="Lilburn T.G."/>
            <person name="Beck B.J."/>
            <person name="De Vos P."/>
            <person name="Vandamme P."/>
            <person name="Eisen J.A."/>
            <person name="Garrity G."/>
            <person name="Hugenholtz P."/>
            <person name="Kyrpides N.C."/>
        </authorList>
    </citation>
    <scope>NUCLEOTIDE SEQUENCE [LARGE SCALE GENOMIC DNA]</scope>
    <source>
        <strain evidence="5 6">VKM Ac-2538</strain>
    </source>
</reference>
<protein>
    <submittedName>
        <fullName evidence="5">ClpA/ClpB-like protein</fullName>
    </submittedName>
</protein>
<dbReference type="InterPro" id="IPR036628">
    <property type="entry name" value="Clp_N_dom_sf"/>
</dbReference>
<feature type="coiled-coil region" evidence="2">
    <location>
        <begin position="321"/>
        <end position="348"/>
    </location>
</feature>
<organism evidence="5 6">
    <name type="scientific">Kribbella orskensis</name>
    <dbReference type="NCBI Taxonomy" id="2512216"/>
    <lineage>
        <taxon>Bacteria</taxon>
        <taxon>Bacillati</taxon>
        <taxon>Actinomycetota</taxon>
        <taxon>Actinomycetes</taxon>
        <taxon>Propionibacteriales</taxon>
        <taxon>Kribbellaceae</taxon>
        <taxon>Kribbella</taxon>
    </lineage>
</organism>
<comment type="caution">
    <text evidence="5">The sequence shown here is derived from an EMBL/GenBank/DDBJ whole genome shotgun (WGS) entry which is preliminary data.</text>
</comment>
<evidence type="ECO:0000313" key="6">
    <source>
        <dbReference type="Proteomes" id="UP000295818"/>
    </source>
</evidence>
<name>A0ABY2BGE5_9ACTN</name>
<evidence type="ECO:0000256" key="1">
    <source>
        <dbReference type="PROSITE-ProRule" id="PRU01251"/>
    </source>
</evidence>
<dbReference type="PANTHER" id="PTHR47016">
    <property type="entry name" value="ATP-DEPENDENT CLP PROTEASE ATP-BINDING SUBUNIT CLPT1, CHLOROPLASTIC"/>
    <property type="match status" value="1"/>
</dbReference>
<proteinExistence type="predicted"/>
<dbReference type="PROSITE" id="PS51459">
    <property type="entry name" value="FIDO"/>
    <property type="match status" value="1"/>
</dbReference>
<keyword evidence="2" id="KW-0175">Coiled coil</keyword>